<feature type="transmembrane region" description="Helical" evidence="8">
    <location>
        <begin position="237"/>
        <end position="260"/>
    </location>
</feature>
<keyword evidence="11" id="KW-1185">Reference proteome</keyword>
<feature type="domain" description="ABC transmembrane type-1" evidence="9">
    <location>
        <begin position="60"/>
        <end position="255"/>
    </location>
</feature>
<protein>
    <submittedName>
        <fullName evidence="10">ABC transporter permease subunit</fullName>
    </submittedName>
</protein>
<feature type="transmembrane region" description="Helical" evidence="8">
    <location>
        <begin position="135"/>
        <end position="158"/>
    </location>
</feature>
<feature type="transmembrane region" description="Helical" evidence="8">
    <location>
        <begin position="179"/>
        <end position="199"/>
    </location>
</feature>
<name>A0A3S0R582_9PROT</name>
<proteinExistence type="inferred from homology"/>
<dbReference type="AlphaFoldDB" id="A0A3S0R582"/>
<feature type="transmembrane region" description="Helical" evidence="8">
    <location>
        <begin position="12"/>
        <end position="30"/>
    </location>
</feature>
<organism evidence="10 11">
    <name type="scientific">Azospirillum griseum</name>
    <dbReference type="NCBI Taxonomy" id="2496639"/>
    <lineage>
        <taxon>Bacteria</taxon>
        <taxon>Pseudomonadati</taxon>
        <taxon>Pseudomonadota</taxon>
        <taxon>Alphaproteobacteria</taxon>
        <taxon>Rhodospirillales</taxon>
        <taxon>Azospirillaceae</taxon>
        <taxon>Azospirillum</taxon>
    </lineage>
</organism>
<evidence type="ECO:0000256" key="6">
    <source>
        <dbReference type="ARBA" id="ARBA00022989"/>
    </source>
</evidence>
<feature type="transmembrane region" description="Helical" evidence="8">
    <location>
        <begin position="96"/>
        <end position="123"/>
    </location>
</feature>
<reference evidence="10 11" key="1">
    <citation type="submission" date="2018-12" db="EMBL/GenBank/DDBJ databases">
        <authorList>
            <person name="Yang Y."/>
        </authorList>
    </citation>
    <scope>NUCLEOTIDE SEQUENCE [LARGE SCALE GENOMIC DNA]</scope>
    <source>
        <strain evidence="10 11">L-25-5w-1</strain>
    </source>
</reference>
<gene>
    <name evidence="10" type="ORF">EJ903_24985</name>
</gene>
<evidence type="ECO:0000256" key="8">
    <source>
        <dbReference type="RuleBase" id="RU363032"/>
    </source>
</evidence>
<dbReference type="InterPro" id="IPR051789">
    <property type="entry name" value="Bact_Polyamine_Transport"/>
</dbReference>
<dbReference type="GO" id="GO:0005886">
    <property type="term" value="C:plasma membrane"/>
    <property type="evidence" value="ECO:0007669"/>
    <property type="project" value="UniProtKB-SubCell"/>
</dbReference>
<evidence type="ECO:0000256" key="5">
    <source>
        <dbReference type="ARBA" id="ARBA00022692"/>
    </source>
</evidence>
<dbReference type="SUPFAM" id="SSF161098">
    <property type="entry name" value="MetI-like"/>
    <property type="match status" value="1"/>
</dbReference>
<keyword evidence="3 8" id="KW-0813">Transport</keyword>
<dbReference type="GO" id="GO:0055085">
    <property type="term" value="P:transmembrane transport"/>
    <property type="evidence" value="ECO:0007669"/>
    <property type="project" value="InterPro"/>
</dbReference>
<dbReference type="CDD" id="cd06261">
    <property type="entry name" value="TM_PBP2"/>
    <property type="match status" value="1"/>
</dbReference>
<evidence type="ECO:0000256" key="2">
    <source>
        <dbReference type="ARBA" id="ARBA00007069"/>
    </source>
</evidence>
<dbReference type="PANTHER" id="PTHR43848">
    <property type="entry name" value="PUTRESCINE TRANSPORT SYSTEM PERMEASE PROTEIN POTI"/>
    <property type="match status" value="1"/>
</dbReference>
<comment type="subcellular location">
    <subcellularLocation>
        <location evidence="1 8">Cell membrane</location>
        <topology evidence="1 8">Multi-pass membrane protein</topology>
    </subcellularLocation>
</comment>
<dbReference type="Gene3D" id="1.10.3720.10">
    <property type="entry name" value="MetI-like"/>
    <property type="match status" value="1"/>
</dbReference>
<evidence type="ECO:0000256" key="3">
    <source>
        <dbReference type="ARBA" id="ARBA00022448"/>
    </source>
</evidence>
<keyword evidence="4" id="KW-1003">Cell membrane</keyword>
<dbReference type="Proteomes" id="UP000277007">
    <property type="component" value="Unassembled WGS sequence"/>
</dbReference>
<dbReference type="EMBL" id="RXMA01000048">
    <property type="protein sequence ID" value="RTR13066.1"/>
    <property type="molecule type" value="Genomic_DNA"/>
</dbReference>
<evidence type="ECO:0000256" key="7">
    <source>
        <dbReference type="ARBA" id="ARBA00023136"/>
    </source>
</evidence>
<sequence length="277" mass="29741">MKRGGFLSWALWFGYAFLYVPIALLVTYSFNESRLVTVWSGFSTKWYAELLTNEPLLEATALSLQVAAVSATLSVILGTCAGMAMARFGRFRGRTLFGGMITAPLVMPEVITGLSLLLLFVAMEQVVGWPDGRGVTTITIAHTTFTLAYVAVVIQSRLAGMDGSLEEAAMDLGARPAKVFFVITLPIIAPALVAGWLLAFTLSLDDVVIASFVSGPGSTTLPMMIFSSVKFGISPQINALATLMILVVATGIFIASVVMARQDRQRKRDEQMAIQGG</sequence>
<evidence type="ECO:0000256" key="1">
    <source>
        <dbReference type="ARBA" id="ARBA00004651"/>
    </source>
</evidence>
<dbReference type="RefSeq" id="WP_126620595.1">
    <property type="nucleotide sequence ID" value="NZ_JBHUCY010000021.1"/>
</dbReference>
<comment type="caution">
    <text evidence="10">The sequence shown here is derived from an EMBL/GenBank/DDBJ whole genome shotgun (WGS) entry which is preliminary data.</text>
</comment>
<dbReference type="PANTHER" id="PTHR43848:SF2">
    <property type="entry name" value="PUTRESCINE TRANSPORT SYSTEM PERMEASE PROTEIN POTI"/>
    <property type="match status" value="1"/>
</dbReference>
<dbReference type="InterPro" id="IPR035906">
    <property type="entry name" value="MetI-like_sf"/>
</dbReference>
<keyword evidence="7 8" id="KW-0472">Membrane</keyword>
<dbReference type="PROSITE" id="PS50928">
    <property type="entry name" value="ABC_TM1"/>
    <property type="match status" value="1"/>
</dbReference>
<evidence type="ECO:0000256" key="4">
    <source>
        <dbReference type="ARBA" id="ARBA00022475"/>
    </source>
</evidence>
<evidence type="ECO:0000313" key="11">
    <source>
        <dbReference type="Proteomes" id="UP000277007"/>
    </source>
</evidence>
<dbReference type="InterPro" id="IPR000515">
    <property type="entry name" value="MetI-like"/>
</dbReference>
<keyword evidence="6 8" id="KW-1133">Transmembrane helix</keyword>
<dbReference type="Pfam" id="PF00528">
    <property type="entry name" value="BPD_transp_1"/>
    <property type="match status" value="1"/>
</dbReference>
<comment type="similarity">
    <text evidence="2">Belongs to the binding-protein-dependent transport system permease family. CysTW subfamily.</text>
</comment>
<evidence type="ECO:0000313" key="10">
    <source>
        <dbReference type="EMBL" id="RTR13066.1"/>
    </source>
</evidence>
<dbReference type="OrthoDB" id="9782004at2"/>
<feature type="transmembrane region" description="Helical" evidence="8">
    <location>
        <begin position="62"/>
        <end position="84"/>
    </location>
</feature>
<accession>A0A3S0R582</accession>
<keyword evidence="5 8" id="KW-0812">Transmembrane</keyword>
<evidence type="ECO:0000259" key="9">
    <source>
        <dbReference type="PROSITE" id="PS50928"/>
    </source>
</evidence>